<evidence type="ECO:0000313" key="3">
    <source>
        <dbReference type="Proteomes" id="UP001595773"/>
    </source>
</evidence>
<name>A0ABV8R4Y8_9MICC</name>
<reference evidence="3" key="1">
    <citation type="journal article" date="2019" name="Int. J. Syst. Evol. Microbiol.">
        <title>The Global Catalogue of Microorganisms (GCM) 10K type strain sequencing project: providing services to taxonomists for standard genome sequencing and annotation.</title>
        <authorList>
            <consortium name="The Broad Institute Genomics Platform"/>
            <consortium name="The Broad Institute Genome Sequencing Center for Infectious Disease"/>
            <person name="Wu L."/>
            <person name="Ma J."/>
        </authorList>
    </citation>
    <scope>NUCLEOTIDE SEQUENCE [LARGE SCALE GENOMIC DNA]</scope>
    <source>
        <strain evidence="3">CGMCC 1.10698</strain>
    </source>
</reference>
<comment type="caution">
    <text evidence="2">The sequence shown here is derived from an EMBL/GenBank/DDBJ whole genome shotgun (WGS) entry which is preliminary data.</text>
</comment>
<accession>A0ABV8R4Y8</accession>
<keyword evidence="3" id="KW-1185">Reference proteome</keyword>
<dbReference type="Proteomes" id="UP001595773">
    <property type="component" value="Unassembled WGS sequence"/>
</dbReference>
<keyword evidence="1" id="KW-0175">Coiled coil</keyword>
<protein>
    <recommendedName>
        <fullName evidence="4">Transposase</fullName>
    </recommendedName>
</protein>
<evidence type="ECO:0000313" key="2">
    <source>
        <dbReference type="EMBL" id="MFC4267243.1"/>
    </source>
</evidence>
<evidence type="ECO:0008006" key="4">
    <source>
        <dbReference type="Google" id="ProtNLM"/>
    </source>
</evidence>
<sequence length="150" mass="16336">MTTKPLKALRQVKEDLGRIVAERDQVIEDLVTAVRQAAKASDRSVNDLVKAAGISRQPFYLRIKGKEADLAREAFPDLEQEGPLEAIASQRAKLAHQDAELAQLKEQRAKLIVEIPLTHPADEIAAVAGVTAVWVRALRRGSAAAATKPE</sequence>
<proteinExistence type="predicted"/>
<feature type="coiled-coil region" evidence="1">
    <location>
        <begin position="87"/>
        <end position="114"/>
    </location>
</feature>
<evidence type="ECO:0000256" key="1">
    <source>
        <dbReference type="SAM" id="Coils"/>
    </source>
</evidence>
<organism evidence="2 3">
    <name type="scientific">Arthrobacter cryoconiti</name>
    <dbReference type="NCBI Taxonomy" id="748907"/>
    <lineage>
        <taxon>Bacteria</taxon>
        <taxon>Bacillati</taxon>
        <taxon>Actinomycetota</taxon>
        <taxon>Actinomycetes</taxon>
        <taxon>Micrococcales</taxon>
        <taxon>Micrococcaceae</taxon>
        <taxon>Arthrobacter</taxon>
    </lineage>
</organism>
<dbReference type="RefSeq" id="WP_230068257.1">
    <property type="nucleotide sequence ID" value="NZ_BAABLL010000017.1"/>
</dbReference>
<gene>
    <name evidence="2" type="ORF">ACFOW9_16675</name>
</gene>
<dbReference type="EMBL" id="JBHSCQ010000024">
    <property type="protein sequence ID" value="MFC4267243.1"/>
    <property type="molecule type" value="Genomic_DNA"/>
</dbReference>